<protein>
    <submittedName>
        <fullName evidence="1">Uncharacterized protein</fullName>
    </submittedName>
</protein>
<organism evidence="1 2">
    <name type="scientific">Catenaria anguillulae PL171</name>
    <dbReference type="NCBI Taxonomy" id="765915"/>
    <lineage>
        <taxon>Eukaryota</taxon>
        <taxon>Fungi</taxon>
        <taxon>Fungi incertae sedis</taxon>
        <taxon>Blastocladiomycota</taxon>
        <taxon>Blastocladiomycetes</taxon>
        <taxon>Blastocladiales</taxon>
        <taxon>Catenariaceae</taxon>
        <taxon>Catenaria</taxon>
    </lineage>
</organism>
<reference evidence="1 2" key="1">
    <citation type="submission" date="2016-07" db="EMBL/GenBank/DDBJ databases">
        <title>Pervasive Adenine N6-methylation of Active Genes in Fungi.</title>
        <authorList>
            <consortium name="DOE Joint Genome Institute"/>
            <person name="Mondo S.J."/>
            <person name="Dannebaum R.O."/>
            <person name="Kuo R.C."/>
            <person name="Labutti K."/>
            <person name="Haridas S."/>
            <person name="Kuo A."/>
            <person name="Salamov A."/>
            <person name="Ahrendt S.R."/>
            <person name="Lipzen A."/>
            <person name="Sullivan W."/>
            <person name="Andreopoulos W.B."/>
            <person name="Clum A."/>
            <person name="Lindquist E."/>
            <person name="Daum C."/>
            <person name="Ramamoorthy G.K."/>
            <person name="Gryganskyi A."/>
            <person name="Culley D."/>
            <person name="Magnuson J.K."/>
            <person name="James T.Y."/>
            <person name="O'Malley M.A."/>
            <person name="Stajich J.E."/>
            <person name="Spatafora J.W."/>
            <person name="Visel A."/>
            <person name="Grigoriev I.V."/>
        </authorList>
    </citation>
    <scope>NUCLEOTIDE SEQUENCE [LARGE SCALE GENOMIC DNA]</scope>
    <source>
        <strain evidence="1 2">PL171</strain>
    </source>
</reference>
<dbReference type="EMBL" id="MCFL01000053">
    <property type="protein sequence ID" value="ORZ31930.1"/>
    <property type="molecule type" value="Genomic_DNA"/>
</dbReference>
<keyword evidence="2" id="KW-1185">Reference proteome</keyword>
<dbReference type="Proteomes" id="UP000193411">
    <property type="component" value="Unassembled WGS sequence"/>
</dbReference>
<accession>A0A1Y2HBH1</accession>
<sequence>MLSAFMIELQGPTAFKLAASPELLNLIADKSGPCFNLFYDILGSKQPHELQQLGINQPLGNFLLLTQRPNAVPDLERPTRFVNALLQLGLAGLVPQLEKMSASILLLSNLDFVFRPGTTFVQCARDPSCLPAVTSLLQITSGFEASVFNPPLESGLLQGPMAIEQRDQAVIGLYTCLVNWMIAYINQMCAFNPTSGLHRPPANPSTSFTTSTKWTWHLISTTGASRP</sequence>
<evidence type="ECO:0000313" key="2">
    <source>
        <dbReference type="Proteomes" id="UP000193411"/>
    </source>
</evidence>
<dbReference type="AlphaFoldDB" id="A0A1Y2HBH1"/>
<comment type="caution">
    <text evidence="1">The sequence shown here is derived from an EMBL/GenBank/DDBJ whole genome shotgun (WGS) entry which is preliminary data.</text>
</comment>
<name>A0A1Y2HBH1_9FUNG</name>
<gene>
    <name evidence="1" type="ORF">BCR44DRAFT_1257535</name>
</gene>
<proteinExistence type="predicted"/>
<dbReference type="SUPFAM" id="SSF52540">
    <property type="entry name" value="P-loop containing nucleoside triphosphate hydrolases"/>
    <property type="match status" value="1"/>
</dbReference>
<evidence type="ECO:0000313" key="1">
    <source>
        <dbReference type="EMBL" id="ORZ31930.1"/>
    </source>
</evidence>
<dbReference type="InterPro" id="IPR027417">
    <property type="entry name" value="P-loop_NTPase"/>
</dbReference>